<accession>A0AAC9XXH7</accession>
<sequence length="38" mass="4306">MVNNKSLRLSATINSNLPNEFIPLEPVIQRAVYLHSII</sequence>
<gene>
    <name evidence="1" type="ORF">PNIG_a1958</name>
</gene>
<name>A0AAC9XXH7_9GAMM</name>
<evidence type="ECO:0000313" key="1">
    <source>
        <dbReference type="EMBL" id="ASM54032.1"/>
    </source>
</evidence>
<protein>
    <submittedName>
        <fullName evidence="1">Uncharacterized protein</fullName>
    </submittedName>
</protein>
<reference evidence="1 2" key="1">
    <citation type="submission" date="2015-03" db="EMBL/GenBank/DDBJ databases">
        <authorList>
            <person name="Xie B.-B."/>
            <person name="Rong J.-C."/>
            <person name="Qin Q.-L."/>
            <person name="Zhang Y.-Z."/>
        </authorList>
    </citation>
    <scope>NUCLEOTIDE SEQUENCE [LARGE SCALE GENOMIC DNA]</scope>
    <source>
        <strain evidence="1 2">KMM 661</strain>
    </source>
</reference>
<keyword evidence="2" id="KW-1185">Reference proteome</keyword>
<evidence type="ECO:0000313" key="2">
    <source>
        <dbReference type="Proteomes" id="UP000198329"/>
    </source>
</evidence>
<organism evidence="1 2">
    <name type="scientific">Pseudoalteromonas nigrifaciens</name>
    <dbReference type="NCBI Taxonomy" id="28109"/>
    <lineage>
        <taxon>Bacteria</taxon>
        <taxon>Pseudomonadati</taxon>
        <taxon>Pseudomonadota</taxon>
        <taxon>Gammaproteobacteria</taxon>
        <taxon>Alteromonadales</taxon>
        <taxon>Pseudoalteromonadaceae</taxon>
        <taxon>Pseudoalteromonas</taxon>
    </lineage>
</organism>
<dbReference type="EMBL" id="CP011036">
    <property type="protein sequence ID" value="ASM54032.1"/>
    <property type="molecule type" value="Genomic_DNA"/>
</dbReference>
<dbReference type="Proteomes" id="UP000198329">
    <property type="component" value="Chromosome I"/>
</dbReference>
<proteinExistence type="predicted"/>
<dbReference type="KEGG" id="png:PNIG_a1958"/>
<dbReference type="AlphaFoldDB" id="A0AAC9XXH7"/>